<feature type="region of interest" description="Disordered" evidence="1">
    <location>
        <begin position="169"/>
        <end position="205"/>
    </location>
</feature>
<feature type="compositionally biased region" description="Low complexity" evidence="1">
    <location>
        <begin position="1"/>
        <end position="15"/>
    </location>
</feature>
<reference evidence="2 3" key="1">
    <citation type="journal article" date="2016" name="Nat. Commun.">
        <title>Extremotolerant tardigrade genome and improved radiotolerance of human cultured cells by tardigrade-unique protein.</title>
        <authorList>
            <person name="Hashimoto T."/>
            <person name="Horikawa D.D."/>
            <person name="Saito Y."/>
            <person name="Kuwahara H."/>
            <person name="Kozuka-Hata H."/>
            <person name="Shin-I T."/>
            <person name="Minakuchi Y."/>
            <person name="Ohishi K."/>
            <person name="Motoyama A."/>
            <person name="Aizu T."/>
            <person name="Enomoto A."/>
            <person name="Kondo K."/>
            <person name="Tanaka S."/>
            <person name="Hara Y."/>
            <person name="Koshikawa S."/>
            <person name="Sagara H."/>
            <person name="Miura T."/>
            <person name="Yokobori S."/>
            <person name="Miyagawa K."/>
            <person name="Suzuki Y."/>
            <person name="Kubo T."/>
            <person name="Oyama M."/>
            <person name="Kohara Y."/>
            <person name="Fujiyama A."/>
            <person name="Arakawa K."/>
            <person name="Katayama T."/>
            <person name="Toyoda A."/>
            <person name="Kunieda T."/>
        </authorList>
    </citation>
    <scope>NUCLEOTIDE SEQUENCE [LARGE SCALE GENOMIC DNA]</scope>
    <source>
        <strain evidence="2 3">YOKOZUNA-1</strain>
    </source>
</reference>
<dbReference type="AlphaFoldDB" id="A0A1D1VP57"/>
<comment type="caution">
    <text evidence="2">The sequence shown here is derived from an EMBL/GenBank/DDBJ whole genome shotgun (WGS) entry which is preliminary data.</text>
</comment>
<keyword evidence="3" id="KW-1185">Reference proteome</keyword>
<evidence type="ECO:0000313" key="2">
    <source>
        <dbReference type="EMBL" id="GAV02741.1"/>
    </source>
</evidence>
<evidence type="ECO:0000313" key="3">
    <source>
        <dbReference type="Proteomes" id="UP000186922"/>
    </source>
</evidence>
<feature type="compositionally biased region" description="Basic and acidic residues" evidence="1">
    <location>
        <begin position="191"/>
        <end position="202"/>
    </location>
</feature>
<feature type="region of interest" description="Disordered" evidence="1">
    <location>
        <begin position="1"/>
        <end position="24"/>
    </location>
</feature>
<sequence>MSSVDSECDSSSGSSLVHTDQLPPHGVAEPKADWKAALPLAELCIAEHILANVTTKLRYFLPPEIVGKILERQRERTQISQDGIDSSILRDVLLQDFRQQEQKTATKATAEQDTIVHKALEKLIAETSAWEQDEETAAIGFVHNDFLFHQHEHSEALRRDFKIPSLRPRAQRRMSRRSSSRMARQGIYRTQSEDPYKTKKSDGAQNYQELTEWMNAERKKAEALMEDMRHQMKVAEGEGSEITARVLVEKEYIKDCTELTNAYEYWNMELKENEAEKEEAYQKAFLLAIPNATESATAMYEKLLDDLDRWER</sequence>
<dbReference type="Proteomes" id="UP000186922">
    <property type="component" value="Unassembled WGS sequence"/>
</dbReference>
<accession>A0A1D1VP57</accession>
<feature type="compositionally biased region" description="Basic residues" evidence="1">
    <location>
        <begin position="169"/>
        <end position="179"/>
    </location>
</feature>
<dbReference type="EMBL" id="BDGG01000008">
    <property type="protein sequence ID" value="GAV02741.1"/>
    <property type="molecule type" value="Genomic_DNA"/>
</dbReference>
<gene>
    <name evidence="2" type="primary">RvY_13268-1</name>
    <name evidence="2" type="synonym">RvY_13268.1</name>
    <name evidence="2" type="ORF">RvY_13268</name>
</gene>
<evidence type="ECO:0000256" key="1">
    <source>
        <dbReference type="SAM" id="MobiDB-lite"/>
    </source>
</evidence>
<proteinExistence type="predicted"/>
<organism evidence="2 3">
    <name type="scientific">Ramazzottius varieornatus</name>
    <name type="common">Water bear</name>
    <name type="synonym">Tardigrade</name>
    <dbReference type="NCBI Taxonomy" id="947166"/>
    <lineage>
        <taxon>Eukaryota</taxon>
        <taxon>Metazoa</taxon>
        <taxon>Ecdysozoa</taxon>
        <taxon>Tardigrada</taxon>
        <taxon>Eutardigrada</taxon>
        <taxon>Parachela</taxon>
        <taxon>Hypsibioidea</taxon>
        <taxon>Ramazzottiidae</taxon>
        <taxon>Ramazzottius</taxon>
    </lineage>
</organism>
<protein>
    <submittedName>
        <fullName evidence="2">Uncharacterized protein</fullName>
    </submittedName>
</protein>
<name>A0A1D1VP57_RAMVA</name>